<dbReference type="InterPro" id="IPR007527">
    <property type="entry name" value="Znf_SWIM"/>
</dbReference>
<evidence type="ECO:0000256" key="1">
    <source>
        <dbReference type="SAM" id="MobiDB-lite"/>
    </source>
</evidence>
<feature type="domain" description="SWIM-type" evidence="2">
    <location>
        <begin position="67"/>
        <end position="97"/>
    </location>
</feature>
<accession>A0A6C0KCD0</accession>
<dbReference type="PROSITE" id="PS50966">
    <property type="entry name" value="ZF_SWIM"/>
    <property type="match status" value="1"/>
</dbReference>
<name>A0A6C0KCD0_9ZZZZ</name>
<dbReference type="AlphaFoldDB" id="A0A6C0KCD0"/>
<feature type="region of interest" description="Disordered" evidence="1">
    <location>
        <begin position="36"/>
        <end position="57"/>
    </location>
</feature>
<feature type="compositionally biased region" description="Low complexity" evidence="1">
    <location>
        <begin position="48"/>
        <end position="57"/>
    </location>
</feature>
<sequence length="104" mass="11815">MSQSTYHVSVSCAIASKEEMLALLKKQVEQVVQRDFPQEVAETDSDDSSTTCSSVSTEEYTTQFGKYTICFEDKKYSCTCPHYQYRCAATGKHCKHITEHLNNQ</sequence>
<evidence type="ECO:0000259" key="2">
    <source>
        <dbReference type="PROSITE" id="PS50966"/>
    </source>
</evidence>
<dbReference type="EMBL" id="MN740839">
    <property type="protein sequence ID" value="QHU14377.1"/>
    <property type="molecule type" value="Genomic_DNA"/>
</dbReference>
<proteinExistence type="predicted"/>
<evidence type="ECO:0000313" key="3">
    <source>
        <dbReference type="EMBL" id="QHU14377.1"/>
    </source>
</evidence>
<organism evidence="3">
    <name type="scientific">viral metagenome</name>
    <dbReference type="NCBI Taxonomy" id="1070528"/>
    <lineage>
        <taxon>unclassified sequences</taxon>
        <taxon>metagenomes</taxon>
        <taxon>organismal metagenomes</taxon>
    </lineage>
</organism>
<protein>
    <recommendedName>
        <fullName evidence="2">SWIM-type domain-containing protein</fullName>
    </recommendedName>
</protein>
<dbReference type="GO" id="GO:0008270">
    <property type="term" value="F:zinc ion binding"/>
    <property type="evidence" value="ECO:0007669"/>
    <property type="project" value="InterPro"/>
</dbReference>
<reference evidence="3" key="1">
    <citation type="journal article" date="2020" name="Nature">
        <title>Giant virus diversity and host interactions through global metagenomics.</title>
        <authorList>
            <person name="Schulz F."/>
            <person name="Roux S."/>
            <person name="Paez-Espino D."/>
            <person name="Jungbluth S."/>
            <person name="Walsh D.A."/>
            <person name="Denef V.J."/>
            <person name="McMahon K.D."/>
            <person name="Konstantinidis K.T."/>
            <person name="Eloe-Fadrosh E.A."/>
            <person name="Kyrpides N.C."/>
            <person name="Woyke T."/>
        </authorList>
    </citation>
    <scope>NUCLEOTIDE SEQUENCE</scope>
    <source>
        <strain evidence="3">GVMAG-S-1102113-118</strain>
    </source>
</reference>